<evidence type="ECO:0000256" key="8">
    <source>
        <dbReference type="ARBA" id="ARBA00048679"/>
    </source>
</evidence>
<comment type="catalytic activity">
    <reaction evidence="7">
        <text>L-threonyl-[protein] + ATP = O-phospho-L-threonyl-[protein] + ADP + H(+)</text>
        <dbReference type="Rhea" id="RHEA:46608"/>
        <dbReference type="Rhea" id="RHEA-COMP:11060"/>
        <dbReference type="Rhea" id="RHEA-COMP:11605"/>
        <dbReference type="ChEBI" id="CHEBI:15378"/>
        <dbReference type="ChEBI" id="CHEBI:30013"/>
        <dbReference type="ChEBI" id="CHEBI:30616"/>
        <dbReference type="ChEBI" id="CHEBI:61977"/>
        <dbReference type="ChEBI" id="CHEBI:456216"/>
        <dbReference type="EC" id="2.7.11.1"/>
    </reaction>
</comment>
<evidence type="ECO:0000256" key="4">
    <source>
        <dbReference type="ARBA" id="ARBA00022741"/>
    </source>
</evidence>
<evidence type="ECO:0000256" key="11">
    <source>
        <dbReference type="SAM" id="MobiDB-lite"/>
    </source>
</evidence>
<dbReference type="WBParaSite" id="SSLN_0000993901-mRNA-1">
    <property type="protein sequence ID" value="SSLN_0000993901-mRNA-1"/>
    <property type="gene ID" value="SSLN_0000993901"/>
</dbReference>
<dbReference type="PROSITE" id="PS00108">
    <property type="entry name" value="PROTEIN_KINASE_ST"/>
    <property type="match status" value="1"/>
</dbReference>
<evidence type="ECO:0000256" key="1">
    <source>
        <dbReference type="ARBA" id="ARBA00012513"/>
    </source>
</evidence>
<dbReference type="GO" id="GO:0050321">
    <property type="term" value="F:tau-protein kinase activity"/>
    <property type="evidence" value="ECO:0007669"/>
    <property type="project" value="TreeGrafter"/>
</dbReference>
<comment type="similarity">
    <text evidence="10">Belongs to the protein kinase superfamily.</text>
</comment>
<evidence type="ECO:0000256" key="3">
    <source>
        <dbReference type="ARBA" id="ARBA00022679"/>
    </source>
</evidence>
<dbReference type="FunFam" id="3.30.200.20:FF:000003">
    <property type="entry name" value="Non-specific serine/threonine protein kinase"/>
    <property type="match status" value="1"/>
</dbReference>
<keyword evidence="5" id="KW-0418">Kinase</keyword>
<reference evidence="13 14" key="2">
    <citation type="submission" date="2018-11" db="EMBL/GenBank/DDBJ databases">
        <authorList>
            <consortium name="Pathogen Informatics"/>
        </authorList>
    </citation>
    <scope>NUCLEOTIDE SEQUENCE [LARGE SCALE GENOMIC DNA]</scope>
    <source>
        <strain evidence="13 14">NST_G2</strain>
    </source>
</reference>
<dbReference type="Gene3D" id="1.10.510.10">
    <property type="entry name" value="Transferase(Phosphotransferase) domain 1"/>
    <property type="match status" value="1"/>
</dbReference>
<dbReference type="GO" id="GO:0035556">
    <property type="term" value="P:intracellular signal transduction"/>
    <property type="evidence" value="ECO:0007669"/>
    <property type="project" value="TreeGrafter"/>
</dbReference>
<dbReference type="InterPro" id="IPR000719">
    <property type="entry name" value="Prot_kinase_dom"/>
</dbReference>
<keyword evidence="14" id="KW-1185">Reference proteome</keyword>
<evidence type="ECO:0000313" key="14">
    <source>
        <dbReference type="Proteomes" id="UP000275846"/>
    </source>
</evidence>
<keyword evidence="2 10" id="KW-0723">Serine/threonine-protein kinase</keyword>
<organism evidence="15">
    <name type="scientific">Schistocephalus solidus</name>
    <name type="common">Tapeworm</name>
    <dbReference type="NCBI Taxonomy" id="70667"/>
    <lineage>
        <taxon>Eukaryota</taxon>
        <taxon>Metazoa</taxon>
        <taxon>Spiralia</taxon>
        <taxon>Lophotrochozoa</taxon>
        <taxon>Platyhelminthes</taxon>
        <taxon>Cestoda</taxon>
        <taxon>Eucestoda</taxon>
        <taxon>Diphyllobothriidea</taxon>
        <taxon>Diphyllobothriidae</taxon>
        <taxon>Schistocephalus</taxon>
    </lineage>
</organism>
<feature type="domain" description="Protein kinase" evidence="12">
    <location>
        <begin position="46"/>
        <end position="250"/>
    </location>
</feature>
<name>A0A183SZC9_SCHSO</name>
<sequence length="250" mass="28511">MATPTIAANVSAQPPAPGHHHNGTTKDQNYTPRIRNPDEQPHIGKYKFIRTIGKGNFAKVKLACHVITGKEVAIKIIDKTQLSPSSRQKLLREVRIMKMLDHPNIVKLFEIISNEKVLYLVMEYASGGEVFDFLVTHGKMAEKEARAKFRQIVSAVQYCHQKHVVHRDLKAENLLLDASMNVKIADFGFSNEFSTGTKLDTFCGSPPYAAPELFEVRSMSFYFINLPYFFYRTRFGHHWHIVLIVGTFFI</sequence>
<dbReference type="EC" id="2.7.11.1" evidence="1"/>
<dbReference type="Proteomes" id="UP000275846">
    <property type="component" value="Unassembled WGS sequence"/>
</dbReference>
<keyword evidence="6 9" id="KW-0067">ATP-binding</keyword>
<evidence type="ECO:0000256" key="6">
    <source>
        <dbReference type="ARBA" id="ARBA00022840"/>
    </source>
</evidence>
<dbReference type="InterPro" id="IPR008271">
    <property type="entry name" value="Ser/Thr_kinase_AS"/>
</dbReference>
<gene>
    <name evidence="13" type="ORF">SSLN_LOCUS9577</name>
</gene>
<dbReference type="PANTHER" id="PTHR24346">
    <property type="entry name" value="MAP/MICROTUBULE AFFINITY-REGULATING KINASE"/>
    <property type="match status" value="1"/>
</dbReference>
<keyword evidence="3" id="KW-0808">Transferase</keyword>
<evidence type="ECO:0000313" key="13">
    <source>
        <dbReference type="EMBL" id="VDL95962.1"/>
    </source>
</evidence>
<proteinExistence type="inferred from homology"/>
<dbReference type="InterPro" id="IPR017441">
    <property type="entry name" value="Protein_kinase_ATP_BS"/>
</dbReference>
<accession>A0A183SZC9</accession>
<feature type="compositionally biased region" description="Polar residues" evidence="11">
    <location>
        <begin position="1"/>
        <end position="12"/>
    </location>
</feature>
<dbReference type="PANTHER" id="PTHR24346:SF82">
    <property type="entry name" value="KP78A-RELATED"/>
    <property type="match status" value="1"/>
</dbReference>
<dbReference type="PROSITE" id="PS50011">
    <property type="entry name" value="PROTEIN_KINASE_DOM"/>
    <property type="match status" value="1"/>
</dbReference>
<protein>
    <recommendedName>
        <fullName evidence="1">non-specific serine/threonine protein kinase</fullName>
        <ecNumber evidence="1">2.7.11.1</ecNumber>
    </recommendedName>
</protein>
<evidence type="ECO:0000256" key="7">
    <source>
        <dbReference type="ARBA" id="ARBA00047899"/>
    </source>
</evidence>
<dbReference type="InterPro" id="IPR011009">
    <property type="entry name" value="Kinase-like_dom_sf"/>
</dbReference>
<dbReference type="EMBL" id="UYSU01035323">
    <property type="protein sequence ID" value="VDL95962.1"/>
    <property type="molecule type" value="Genomic_DNA"/>
</dbReference>
<feature type="region of interest" description="Disordered" evidence="11">
    <location>
        <begin position="1"/>
        <end position="37"/>
    </location>
</feature>
<keyword evidence="4 9" id="KW-0547">Nucleotide-binding</keyword>
<evidence type="ECO:0000256" key="9">
    <source>
        <dbReference type="PROSITE-ProRule" id="PRU10141"/>
    </source>
</evidence>
<reference evidence="15" key="1">
    <citation type="submission" date="2016-06" db="UniProtKB">
        <authorList>
            <consortium name="WormBaseParasite"/>
        </authorList>
    </citation>
    <scope>IDENTIFICATION</scope>
</reference>
<evidence type="ECO:0000256" key="5">
    <source>
        <dbReference type="ARBA" id="ARBA00022777"/>
    </source>
</evidence>
<dbReference type="SMART" id="SM00220">
    <property type="entry name" value="S_TKc"/>
    <property type="match status" value="1"/>
</dbReference>
<dbReference type="SUPFAM" id="SSF56112">
    <property type="entry name" value="Protein kinase-like (PK-like)"/>
    <property type="match status" value="1"/>
</dbReference>
<dbReference type="GO" id="GO:0005524">
    <property type="term" value="F:ATP binding"/>
    <property type="evidence" value="ECO:0007669"/>
    <property type="project" value="UniProtKB-UniRule"/>
</dbReference>
<dbReference type="PROSITE" id="PS00107">
    <property type="entry name" value="PROTEIN_KINASE_ATP"/>
    <property type="match status" value="1"/>
</dbReference>
<dbReference type="GO" id="GO:0000226">
    <property type="term" value="P:microtubule cytoskeleton organization"/>
    <property type="evidence" value="ECO:0007669"/>
    <property type="project" value="TreeGrafter"/>
</dbReference>
<dbReference type="GO" id="GO:0005737">
    <property type="term" value="C:cytoplasm"/>
    <property type="evidence" value="ECO:0007669"/>
    <property type="project" value="TreeGrafter"/>
</dbReference>
<dbReference type="Pfam" id="PF00069">
    <property type="entry name" value="Pkinase"/>
    <property type="match status" value="1"/>
</dbReference>
<dbReference type="AlphaFoldDB" id="A0A183SZC9"/>
<evidence type="ECO:0000259" key="12">
    <source>
        <dbReference type="PROSITE" id="PS50011"/>
    </source>
</evidence>
<feature type="binding site" evidence="9">
    <location>
        <position position="75"/>
    </location>
    <ligand>
        <name>ATP</name>
        <dbReference type="ChEBI" id="CHEBI:30616"/>
    </ligand>
</feature>
<dbReference type="FunFam" id="1.10.510.10:FF:000571">
    <property type="entry name" value="Maternal embryonic leucine zipper kinase"/>
    <property type="match status" value="1"/>
</dbReference>
<dbReference type="OrthoDB" id="504170at2759"/>
<evidence type="ECO:0000256" key="2">
    <source>
        <dbReference type="ARBA" id="ARBA00022527"/>
    </source>
</evidence>
<evidence type="ECO:0000256" key="10">
    <source>
        <dbReference type="RuleBase" id="RU000304"/>
    </source>
</evidence>
<dbReference type="STRING" id="70667.A0A183SZC9"/>
<comment type="catalytic activity">
    <reaction evidence="8">
        <text>L-seryl-[protein] + ATP = O-phospho-L-seryl-[protein] + ADP + H(+)</text>
        <dbReference type="Rhea" id="RHEA:17989"/>
        <dbReference type="Rhea" id="RHEA-COMP:9863"/>
        <dbReference type="Rhea" id="RHEA-COMP:11604"/>
        <dbReference type="ChEBI" id="CHEBI:15378"/>
        <dbReference type="ChEBI" id="CHEBI:29999"/>
        <dbReference type="ChEBI" id="CHEBI:30616"/>
        <dbReference type="ChEBI" id="CHEBI:83421"/>
        <dbReference type="ChEBI" id="CHEBI:456216"/>
        <dbReference type="EC" id="2.7.11.1"/>
    </reaction>
</comment>
<evidence type="ECO:0000313" key="15">
    <source>
        <dbReference type="WBParaSite" id="SSLN_0000993901-mRNA-1"/>
    </source>
</evidence>